<accession>A0AA38UJ53</accession>
<name>A0AA38UJ53_9AGAR</name>
<dbReference type="EMBL" id="MU805992">
    <property type="protein sequence ID" value="KAJ3842851.1"/>
    <property type="molecule type" value="Genomic_DNA"/>
</dbReference>
<evidence type="ECO:0000256" key="1">
    <source>
        <dbReference type="SAM" id="MobiDB-lite"/>
    </source>
</evidence>
<gene>
    <name evidence="4" type="ORF">F5878DRAFT_638524</name>
</gene>
<evidence type="ECO:0000256" key="3">
    <source>
        <dbReference type="SAM" id="SignalP"/>
    </source>
</evidence>
<proteinExistence type="predicted"/>
<keyword evidence="2" id="KW-0812">Transmembrane</keyword>
<keyword evidence="2" id="KW-1133">Transmembrane helix</keyword>
<evidence type="ECO:0000256" key="2">
    <source>
        <dbReference type="SAM" id="Phobius"/>
    </source>
</evidence>
<feature type="transmembrane region" description="Helical" evidence="2">
    <location>
        <begin position="159"/>
        <end position="181"/>
    </location>
</feature>
<feature type="region of interest" description="Disordered" evidence="1">
    <location>
        <begin position="212"/>
        <end position="236"/>
    </location>
</feature>
<sequence>MRFITTLLPFITLVVRVAATDIPLDNLPVPPLAAHGSGSENHRAEIQPYGHPTTPPSAYLPAHRVHDVDPAHGNPSSVIHLPYPPDGTYLEPPPTYAQAVTSILPIDGGAFVPSTPQLERGYHLGLRMSQEQAQATGASRVAVVLVSRFPQLERYMDNLPYKLGIGCIVGCVVFIVIYTAVQCHGGKCKRRNLDVSEDSPSLEMAAQCERPTVHEGHRHVQRNAARMSYRHRPQLE</sequence>
<evidence type="ECO:0000313" key="5">
    <source>
        <dbReference type="Proteomes" id="UP001163846"/>
    </source>
</evidence>
<keyword evidence="5" id="KW-1185">Reference proteome</keyword>
<dbReference type="Proteomes" id="UP001163846">
    <property type="component" value="Unassembled WGS sequence"/>
</dbReference>
<protein>
    <submittedName>
        <fullName evidence="4">Uncharacterized protein</fullName>
    </submittedName>
</protein>
<keyword evidence="3" id="KW-0732">Signal</keyword>
<feature type="signal peptide" evidence="3">
    <location>
        <begin position="1"/>
        <end position="19"/>
    </location>
</feature>
<keyword evidence="2" id="KW-0472">Membrane</keyword>
<comment type="caution">
    <text evidence="4">The sequence shown here is derived from an EMBL/GenBank/DDBJ whole genome shotgun (WGS) entry which is preliminary data.</text>
</comment>
<evidence type="ECO:0000313" key="4">
    <source>
        <dbReference type="EMBL" id="KAJ3842851.1"/>
    </source>
</evidence>
<dbReference type="AlphaFoldDB" id="A0AA38UJ53"/>
<organism evidence="4 5">
    <name type="scientific">Lentinula raphanica</name>
    <dbReference type="NCBI Taxonomy" id="153919"/>
    <lineage>
        <taxon>Eukaryota</taxon>
        <taxon>Fungi</taxon>
        <taxon>Dikarya</taxon>
        <taxon>Basidiomycota</taxon>
        <taxon>Agaricomycotina</taxon>
        <taxon>Agaricomycetes</taxon>
        <taxon>Agaricomycetidae</taxon>
        <taxon>Agaricales</taxon>
        <taxon>Marasmiineae</taxon>
        <taxon>Omphalotaceae</taxon>
        <taxon>Lentinula</taxon>
    </lineage>
</organism>
<reference evidence="4" key="1">
    <citation type="submission" date="2022-08" db="EMBL/GenBank/DDBJ databases">
        <authorList>
            <consortium name="DOE Joint Genome Institute"/>
            <person name="Min B."/>
            <person name="Riley R."/>
            <person name="Sierra-Patev S."/>
            <person name="Naranjo-Ortiz M."/>
            <person name="Looney B."/>
            <person name="Konkel Z."/>
            <person name="Slot J.C."/>
            <person name="Sakamoto Y."/>
            <person name="Steenwyk J.L."/>
            <person name="Rokas A."/>
            <person name="Carro J."/>
            <person name="Camarero S."/>
            <person name="Ferreira P."/>
            <person name="Molpeceres G."/>
            <person name="Ruiz-Duenas F.J."/>
            <person name="Serrano A."/>
            <person name="Henrissat B."/>
            <person name="Drula E."/>
            <person name="Hughes K.W."/>
            <person name="Mata J.L."/>
            <person name="Ishikawa N.K."/>
            <person name="Vargas-Isla R."/>
            <person name="Ushijima S."/>
            <person name="Smith C.A."/>
            <person name="Ahrendt S."/>
            <person name="Andreopoulos W."/>
            <person name="He G."/>
            <person name="Labutti K."/>
            <person name="Lipzen A."/>
            <person name="Ng V."/>
            <person name="Sandor L."/>
            <person name="Barry K."/>
            <person name="Martinez A.T."/>
            <person name="Xiao Y."/>
            <person name="Gibbons J.G."/>
            <person name="Terashima K."/>
            <person name="Hibbett D.S."/>
            <person name="Grigoriev I.V."/>
        </authorList>
    </citation>
    <scope>NUCLEOTIDE SEQUENCE</scope>
    <source>
        <strain evidence="4">TFB9207</strain>
    </source>
</reference>
<feature type="chain" id="PRO_5041362740" evidence="3">
    <location>
        <begin position="20"/>
        <end position="236"/>
    </location>
</feature>